<dbReference type="Proteomes" id="UP001627154">
    <property type="component" value="Unassembled WGS sequence"/>
</dbReference>
<protein>
    <recommendedName>
        <fullName evidence="3">MADF domain-containing protein</fullName>
    </recommendedName>
</protein>
<name>A0ABD2XCL3_9HYME</name>
<keyword evidence="2" id="KW-1185">Reference proteome</keyword>
<organism evidence="1 2">
    <name type="scientific">Trichogramma kaykai</name>
    <dbReference type="NCBI Taxonomy" id="54128"/>
    <lineage>
        <taxon>Eukaryota</taxon>
        <taxon>Metazoa</taxon>
        <taxon>Ecdysozoa</taxon>
        <taxon>Arthropoda</taxon>
        <taxon>Hexapoda</taxon>
        <taxon>Insecta</taxon>
        <taxon>Pterygota</taxon>
        <taxon>Neoptera</taxon>
        <taxon>Endopterygota</taxon>
        <taxon>Hymenoptera</taxon>
        <taxon>Apocrita</taxon>
        <taxon>Proctotrupomorpha</taxon>
        <taxon>Chalcidoidea</taxon>
        <taxon>Trichogrammatidae</taxon>
        <taxon>Trichogramma</taxon>
    </lineage>
</organism>
<sequence length="272" mass="31628">MDPIQRIIIKNLIQGDNFNYIFDSKSVQHKVPEKINNFFCIVKNEVQERLNNDKIADWLKKEWYSMRKKFVAINKKKRNREPIHLSSEIFYKDLIFLEDYISHNDGRVYKTPNKEEISEASYNKIMGFTFDDADESESVEALLAPPKESKEVLVEEDESINLSDTEALEVLEDYREVVLSNLIVNSAPKCVQATATMPKPLDVPIIQSHEEQQIAHLRMRTEKLNLNSNEAIINETINVLMSALNETKNEVIRNLKFDNLVQSIKTFCDKFV</sequence>
<comment type="caution">
    <text evidence="1">The sequence shown here is derived from an EMBL/GenBank/DDBJ whole genome shotgun (WGS) entry which is preliminary data.</text>
</comment>
<evidence type="ECO:0000313" key="2">
    <source>
        <dbReference type="Proteomes" id="UP001627154"/>
    </source>
</evidence>
<evidence type="ECO:0008006" key="3">
    <source>
        <dbReference type="Google" id="ProtNLM"/>
    </source>
</evidence>
<reference evidence="1 2" key="1">
    <citation type="journal article" date="2024" name="bioRxiv">
        <title>A reference genome for Trichogramma kaykai: A tiny desert-dwelling parasitoid wasp with competing sex-ratio distorters.</title>
        <authorList>
            <person name="Culotta J."/>
            <person name="Lindsey A.R."/>
        </authorList>
    </citation>
    <scope>NUCLEOTIDE SEQUENCE [LARGE SCALE GENOMIC DNA]</scope>
    <source>
        <strain evidence="1 2">KSX58</strain>
    </source>
</reference>
<dbReference type="AlphaFoldDB" id="A0ABD2XCL3"/>
<gene>
    <name evidence="1" type="ORF">TKK_004618</name>
</gene>
<dbReference type="EMBL" id="JBJJXI010000034">
    <property type="protein sequence ID" value="KAL3402694.1"/>
    <property type="molecule type" value="Genomic_DNA"/>
</dbReference>
<accession>A0ABD2XCL3</accession>
<evidence type="ECO:0000313" key="1">
    <source>
        <dbReference type="EMBL" id="KAL3402694.1"/>
    </source>
</evidence>
<proteinExistence type="predicted"/>